<dbReference type="SUPFAM" id="SSF48403">
    <property type="entry name" value="Ankyrin repeat"/>
    <property type="match status" value="6"/>
</dbReference>
<gene>
    <name evidence="4" type="ORF">LY89DRAFT_656626</name>
</gene>
<dbReference type="InterPro" id="IPR036770">
    <property type="entry name" value="Ankyrin_rpt-contain_sf"/>
</dbReference>
<dbReference type="PRINTS" id="PR01415">
    <property type="entry name" value="ANKYRIN"/>
</dbReference>
<feature type="repeat" description="ANK" evidence="2">
    <location>
        <begin position="757"/>
        <end position="796"/>
    </location>
</feature>
<keyword evidence="5" id="KW-1185">Reference proteome</keyword>
<dbReference type="InterPro" id="IPR007111">
    <property type="entry name" value="NACHT_NTPase"/>
</dbReference>
<feature type="repeat" description="ANK" evidence="2">
    <location>
        <begin position="1577"/>
        <end position="1624"/>
    </location>
</feature>
<dbReference type="GeneID" id="28822122"/>
<dbReference type="Gene3D" id="1.25.40.20">
    <property type="entry name" value="Ankyrin repeat-containing domain"/>
    <property type="match status" value="5"/>
</dbReference>
<feature type="repeat" description="ANK" evidence="2">
    <location>
        <begin position="566"/>
        <end position="598"/>
    </location>
</feature>
<evidence type="ECO:0000313" key="4">
    <source>
        <dbReference type="EMBL" id="KUJ10009.1"/>
    </source>
</evidence>
<keyword evidence="1" id="KW-0677">Repeat</keyword>
<dbReference type="InParanoid" id="A0A132BDE8"/>
<dbReference type="Pfam" id="PF12796">
    <property type="entry name" value="Ank_2"/>
    <property type="match status" value="6"/>
</dbReference>
<dbReference type="SUPFAM" id="SSF52540">
    <property type="entry name" value="P-loop containing nucleoside triphosphate hydrolases"/>
    <property type="match status" value="1"/>
</dbReference>
<dbReference type="SMART" id="SM00248">
    <property type="entry name" value="ANK"/>
    <property type="match status" value="25"/>
</dbReference>
<evidence type="ECO:0000259" key="3">
    <source>
        <dbReference type="PROSITE" id="PS50837"/>
    </source>
</evidence>
<dbReference type="InterPro" id="IPR002110">
    <property type="entry name" value="Ankyrin_rpt"/>
</dbReference>
<evidence type="ECO:0000256" key="1">
    <source>
        <dbReference type="ARBA" id="ARBA00022737"/>
    </source>
</evidence>
<dbReference type="InterPro" id="IPR027417">
    <property type="entry name" value="P-loop_NTPase"/>
</dbReference>
<organism evidence="4 5">
    <name type="scientific">Mollisia scopiformis</name>
    <name type="common">Conifer needle endophyte fungus</name>
    <name type="synonym">Phialocephala scopiformis</name>
    <dbReference type="NCBI Taxonomy" id="149040"/>
    <lineage>
        <taxon>Eukaryota</taxon>
        <taxon>Fungi</taxon>
        <taxon>Dikarya</taxon>
        <taxon>Ascomycota</taxon>
        <taxon>Pezizomycotina</taxon>
        <taxon>Leotiomycetes</taxon>
        <taxon>Helotiales</taxon>
        <taxon>Mollisiaceae</taxon>
        <taxon>Mollisia</taxon>
    </lineage>
</organism>
<proteinExistence type="predicted"/>
<dbReference type="PROSITE" id="PS50088">
    <property type="entry name" value="ANK_REPEAT"/>
    <property type="match status" value="7"/>
</dbReference>
<dbReference type="Pfam" id="PF13637">
    <property type="entry name" value="Ank_4"/>
    <property type="match status" value="1"/>
</dbReference>
<feature type="repeat" description="ANK" evidence="2">
    <location>
        <begin position="599"/>
        <end position="631"/>
    </location>
</feature>
<sequence>MSSSDSDEFEVIDQLEASLSPKELAKVQAWLEPTDYNAQSSEFHRHLSSQAPGTGLWICETSKYQQWEKSTEYGSLWIKGVPGSGKSVTAASIVEHLQEKSNTPILYFFFRYIISANKRPRSLVKDYLAQLLPFSIRLQATLESLTTTDLDDFSDERLWEYLLIGLTSVENAYCVVDALDEMELLPNDSFLSRLNNLATFRPNNVKLIVTSRPEQYLQKSLNDTSIVHISLEEDLVGKDIILFLSHRLQSLISQSDQQSLRDSLVSAISERSNGLFLYARLLLDQIAPHLGSTQVDVNELVKNIPISLEDMYNSMLFHNATSLKIDIEIQMFILELATHASRALRLNELASALASAFPTSMIPMAPKLLTRSACAPLLEILEDETVQVIHHSFTEFLLNEERSLDEENSGPQFPVLNTSHVHRKLTIVCLDHLQSGGLRLEKQTLETGKGTATKQRRGRRFPEENTVDRENYQEAKLFNPFLEYAVENWAFHASKYDFEDDGFFQSIEKFLNHDSIDFKKWLKLEWIAGTEDCAAPAPLHVAAFSGLTAYAKKLLGGTAVDIRDGEDRTPLHWACARGHVSMVSLLLGNGATPDPEDCRGVKPIHEAARKNYASIVKALLDAGVDPLSPKEKENVSRRLVCGDVSTKGETAVEYVCLQGHTDTAKIMLPFLSSAATEEMFCQCCRHGKYEVARAILNATKVSPNSKSSGATALYLACQSHSVPLVRMLLENGADVHQTSRWKYKTRQSCGRRVVEEPLRTPIHAVLYKWDTANNTACQNILRLLLDAGADIEARDGNGDTPLLSIFGHRRRTSFEIAALTSLLESGSDVLAIDSKGDSVLHRFLDSSHDIQSLKMLFQHGARGDVIGKDGDTILHTALHPTSRDGSSRYTLDLVKILLDMKARCDVKNEHGSTALEVAAGTRGCGLEMVKTLLQACSDKDIIQRCLWHVSTRKTKEETVELIRTLQKFGVSLEDRNDKGETVLLAQVAWEELFDAFVECGADWKAIDSRGRGVLHHYTLNCHNNSTPQRLQRLEGMVDMGLDPLQVDHDGNTLLHVRAAIYKGEELDRLLVQKLLDFEVSGNAKNNKGMTPLHVYFENWDFHRPTTTVRKALNERFHEHFKISLLEIFKRNPEVVDINAQDAEGVTLLHLAAMRSEARLFYLLEEGADPSILTKDGRNALHLACRAREGNVVEYLSHNFMTMINQRDIHGRTPLHDACASGLLESVRSLLKAGADITAVDNNKRTPLHACAEYADEEKLWSLLARHNKESSYCLRDRFRPARSTPPSYQQWHEIPRRGPTKTLCSSTTTSTEQYSFNIGHIVKALLSAGSATEATRQNIHNQTPLDMAIEYDCKEMVQALESSIVQVQDYRKLEVGDRRLETLAALRRPMSVRELDESACQEILQNPSFYLPYLTPSNVEWTLQQCREPTGAGEPTSALSTLLPFLCVAVASGFAESVESCGSLARINDDPKAVLARIQDEAKVPEEYSPIYSTPMLNIACSRKLPNMDTIKVLIEKCGVDVNARALVKSREWANPVDSIEGGTSLHVLAKAHCWWQLEALNYLVQNGANIEAVNEKGETPLHVACTGPTYVDMNCTNAIYGYWRIEFVNALLELGADVNALDNSGLSCLHKASSSPTIMKILLKQGADPTAGSTSPIFSAIQIQCLETLSTLLDAGISPNAIDTSAESEGFKLHYLVKNQSRSALFCTAFASLHNQRPKHSSPVAKLLIERGADIYHRLDDTDTLIHYFFENAEYELVCAFLDHASKIDFDTRDSQGRTVFLAACDWKLCLPFEHHDWEFKAVTPFLTILEFGADLFAVDNDGRNALHHLLDNPDIEEPAIKQFLAHDAAKTMLHQKDNKGFTPLHCALRTLRPAIVEVLLYMGANLQSPDPNGATALHHIAAQCLQVKRPSKKTWSGAHEPEYYSGLLALWKKYLAMGGSINVRDNAGSPPLFWYMSSSQRDDYNAAKDGCCHMEHFDTYFFEDVNLNARNNNGENVLHIIAKREKNSWTKPEHDKQLYAFPVRKGISPLDEDGKGRSSLDIAAACEQKGILELFQHKKESVRNSGHTHSH</sequence>
<accession>A0A132BDE8</accession>
<dbReference type="InterPro" id="IPR056884">
    <property type="entry name" value="NPHP3-like_N"/>
</dbReference>
<dbReference type="Proteomes" id="UP000070700">
    <property type="component" value="Unassembled WGS sequence"/>
</dbReference>
<feature type="repeat" description="ANK" evidence="2">
    <location>
        <begin position="708"/>
        <end position="740"/>
    </location>
</feature>
<dbReference type="OrthoDB" id="21416at2759"/>
<reference evidence="4 5" key="1">
    <citation type="submission" date="2015-10" db="EMBL/GenBank/DDBJ databases">
        <title>Full genome of DAOMC 229536 Phialocephala scopiformis, a fungal endophyte of spruce producing the potent anti-insectan compound rugulosin.</title>
        <authorList>
            <consortium name="DOE Joint Genome Institute"/>
            <person name="Walker A.K."/>
            <person name="Frasz S.L."/>
            <person name="Seifert K.A."/>
            <person name="Miller J.D."/>
            <person name="Mondo S.J."/>
            <person name="Labutti K."/>
            <person name="Lipzen A."/>
            <person name="Dockter R."/>
            <person name="Kennedy M."/>
            <person name="Grigoriev I.V."/>
            <person name="Spatafora J.W."/>
        </authorList>
    </citation>
    <scope>NUCLEOTIDE SEQUENCE [LARGE SCALE GENOMIC DNA]</scope>
    <source>
        <strain evidence="4 5">CBS 120377</strain>
    </source>
</reference>
<name>A0A132BDE8_MOLSC</name>
<dbReference type="RefSeq" id="XP_018064364.1">
    <property type="nucleotide sequence ID" value="XM_018212396.1"/>
</dbReference>
<dbReference type="PANTHER" id="PTHR24118:SF99">
    <property type="entry name" value="POTE ANKYRIN DOMAIN FAMILY MEMBER 3C-RELATED"/>
    <property type="match status" value="1"/>
</dbReference>
<keyword evidence="2" id="KW-0040">ANK repeat</keyword>
<feature type="domain" description="NACHT" evidence="3">
    <location>
        <begin position="74"/>
        <end position="213"/>
    </location>
</feature>
<dbReference type="PANTHER" id="PTHR24118">
    <property type="entry name" value="POTE ANKYRIN DOMAIN"/>
    <property type="match status" value="1"/>
</dbReference>
<evidence type="ECO:0000256" key="2">
    <source>
        <dbReference type="PROSITE-ProRule" id="PRU00023"/>
    </source>
</evidence>
<feature type="repeat" description="ANK" evidence="2">
    <location>
        <begin position="1861"/>
        <end position="1893"/>
    </location>
</feature>
<protein>
    <submittedName>
        <fullName evidence="4">Ankyrin</fullName>
    </submittedName>
</protein>
<feature type="repeat" description="ANK" evidence="2">
    <location>
        <begin position="1209"/>
        <end position="1241"/>
    </location>
</feature>
<evidence type="ECO:0000313" key="5">
    <source>
        <dbReference type="Proteomes" id="UP000070700"/>
    </source>
</evidence>
<dbReference type="Gene3D" id="3.40.50.300">
    <property type="entry name" value="P-loop containing nucleotide triphosphate hydrolases"/>
    <property type="match status" value="1"/>
</dbReference>
<dbReference type="PROSITE" id="PS50297">
    <property type="entry name" value="ANK_REP_REGION"/>
    <property type="match status" value="5"/>
</dbReference>
<dbReference type="Pfam" id="PF24883">
    <property type="entry name" value="NPHP3_N"/>
    <property type="match status" value="1"/>
</dbReference>
<dbReference type="EMBL" id="KQ947430">
    <property type="protein sequence ID" value="KUJ10009.1"/>
    <property type="molecule type" value="Genomic_DNA"/>
</dbReference>
<dbReference type="KEGG" id="psco:LY89DRAFT_656626"/>
<dbReference type="PROSITE" id="PS50837">
    <property type="entry name" value="NACHT"/>
    <property type="match status" value="1"/>
</dbReference>